<keyword evidence="2" id="KW-0964">Secreted</keyword>
<dbReference type="EMBL" id="QGSY01000299">
    <property type="protein sequence ID" value="RQX03207.1"/>
    <property type="molecule type" value="Genomic_DNA"/>
</dbReference>
<comment type="caution">
    <text evidence="4">The sequence shown here is derived from an EMBL/GenBank/DDBJ whole genome shotgun (WGS) entry which is preliminary data.</text>
</comment>
<dbReference type="GO" id="GO:0005576">
    <property type="term" value="C:extracellular region"/>
    <property type="evidence" value="ECO:0007669"/>
    <property type="project" value="UniProtKB-SubCell"/>
</dbReference>
<dbReference type="PROSITE" id="PS51318">
    <property type="entry name" value="TAT"/>
    <property type="match status" value="1"/>
</dbReference>
<dbReference type="SUPFAM" id="SSF48113">
    <property type="entry name" value="Heme-dependent peroxidases"/>
    <property type="match status" value="1"/>
</dbReference>
<organism evidence="4 5">
    <name type="scientific">Micromonospora arida</name>
    <dbReference type="NCBI Taxonomy" id="2203715"/>
    <lineage>
        <taxon>Bacteria</taxon>
        <taxon>Bacillati</taxon>
        <taxon>Actinomycetota</taxon>
        <taxon>Actinomycetes</taxon>
        <taxon>Micromonosporales</taxon>
        <taxon>Micromonosporaceae</taxon>
        <taxon>Micromonospora</taxon>
    </lineage>
</organism>
<dbReference type="PANTHER" id="PTHR11475">
    <property type="entry name" value="OXIDASE/PEROXIDASE"/>
    <property type="match status" value="1"/>
</dbReference>
<gene>
    <name evidence="4" type="ORF">DLJ58_29950</name>
</gene>
<dbReference type="Pfam" id="PF03098">
    <property type="entry name" value="An_peroxidase"/>
    <property type="match status" value="1"/>
</dbReference>
<dbReference type="GO" id="GO:0020037">
    <property type="term" value="F:heme binding"/>
    <property type="evidence" value="ECO:0007669"/>
    <property type="project" value="InterPro"/>
</dbReference>
<name>A0A3N9X9X0_9ACTN</name>
<dbReference type="PRINTS" id="PR00457">
    <property type="entry name" value="ANPEROXIDASE"/>
</dbReference>
<keyword evidence="4" id="KW-0575">Peroxidase</keyword>
<dbReference type="GO" id="GO:0006979">
    <property type="term" value="P:response to oxidative stress"/>
    <property type="evidence" value="ECO:0007669"/>
    <property type="project" value="InterPro"/>
</dbReference>
<evidence type="ECO:0000256" key="3">
    <source>
        <dbReference type="ARBA" id="ARBA00023180"/>
    </source>
</evidence>
<accession>A0A3N9X9X0</accession>
<evidence type="ECO:0000313" key="4">
    <source>
        <dbReference type="EMBL" id="RQX03207.1"/>
    </source>
</evidence>
<evidence type="ECO:0000313" key="5">
    <source>
        <dbReference type="Proteomes" id="UP000266889"/>
    </source>
</evidence>
<keyword evidence="4" id="KW-0560">Oxidoreductase</keyword>
<keyword evidence="5" id="KW-1185">Reference proteome</keyword>
<dbReference type="InterPro" id="IPR037120">
    <property type="entry name" value="Haem_peroxidase_sf_animal"/>
</dbReference>
<dbReference type="PROSITE" id="PS50292">
    <property type="entry name" value="PEROXIDASE_3"/>
    <property type="match status" value="1"/>
</dbReference>
<dbReference type="Gene3D" id="1.10.640.10">
    <property type="entry name" value="Haem peroxidase domain superfamily, animal type"/>
    <property type="match status" value="1"/>
</dbReference>
<proteinExistence type="predicted"/>
<dbReference type="InterPro" id="IPR019791">
    <property type="entry name" value="Haem_peroxidase_animal"/>
</dbReference>
<dbReference type="InterPro" id="IPR006311">
    <property type="entry name" value="TAT_signal"/>
</dbReference>
<dbReference type="PANTHER" id="PTHR11475:SF4">
    <property type="entry name" value="CHORION PEROXIDASE"/>
    <property type="match status" value="1"/>
</dbReference>
<dbReference type="Proteomes" id="UP000266889">
    <property type="component" value="Unassembled WGS sequence"/>
</dbReference>
<protein>
    <submittedName>
        <fullName evidence="4">Peroxidase</fullName>
    </submittedName>
</protein>
<sequence length="514" mass="55286">MADMAIDNASRGVSRRRLLAGVGAGALVAGTGGVLLDATPAAAAFSNRFGRMFPSLPAFGSATTQMRNALIDLSRVGGPMDARDPLNVGAEALADQQQHSINNPDNFSIPQGMTYFGQFVDHDLAFETTAPLGTPVDPTTVPNPRTPALDLDSLYGAGPTGNPELYSSTDPAKLKIESGGRFEDLPRNSSGRAIVFDPRNDENLPIAQITAAFILFHNRVVDLVRAQGTPSAQVFAAARQLVTWHYQWIVLNEFLPLIAGPGAVSTVLSGGRRFYKPEPNATFIPVEFTAAAFRFGHSQPRPAYLVNRTGNGGDEFYAMLFDPALSGADPADLRGGKRAARRYLDYQFWFQFFDGQVRWSKWVDVRNSTPLFGFPLPPPPSGSPSANLLGRDLLRQLTFGIPSGQRIAAHIGAPALNSFNFPELSGYGLGLDSNTPLFYYILKEAQLQAGGGSLGAVGGRIVAEVLIGIAQLDPASYLKVQPNWRPTLPARFSGQFTMADLLTYARVDPASRNS</sequence>
<dbReference type="GO" id="GO:0004601">
    <property type="term" value="F:peroxidase activity"/>
    <property type="evidence" value="ECO:0007669"/>
    <property type="project" value="UniProtKB-KW"/>
</dbReference>
<keyword evidence="3" id="KW-0325">Glycoprotein</keyword>
<evidence type="ECO:0000256" key="1">
    <source>
        <dbReference type="ARBA" id="ARBA00004613"/>
    </source>
</evidence>
<dbReference type="InterPro" id="IPR010255">
    <property type="entry name" value="Haem_peroxidase_sf"/>
</dbReference>
<dbReference type="AlphaFoldDB" id="A0A3N9X9X0"/>
<comment type="subcellular location">
    <subcellularLocation>
        <location evidence="1">Secreted</location>
    </subcellularLocation>
</comment>
<reference evidence="4 5" key="1">
    <citation type="submission" date="2018-05" db="EMBL/GenBank/DDBJ databases">
        <title>Micromonospora from Atacama Desert.</title>
        <authorList>
            <person name="Carro L."/>
            <person name="Goodfellow M."/>
            <person name="Klenk H.-P."/>
        </authorList>
    </citation>
    <scope>NUCLEOTIDE SEQUENCE [LARGE SCALE GENOMIC DNA]</scope>
    <source>
        <strain evidence="4 5">LB32</strain>
    </source>
</reference>
<evidence type="ECO:0000256" key="2">
    <source>
        <dbReference type="ARBA" id="ARBA00022525"/>
    </source>
</evidence>